<name>A0A6J5B9G2_9BURK</name>
<evidence type="ECO:0000313" key="3">
    <source>
        <dbReference type="Proteomes" id="UP000494255"/>
    </source>
</evidence>
<reference evidence="2 3" key="1">
    <citation type="submission" date="2020-04" db="EMBL/GenBank/DDBJ databases">
        <authorList>
            <person name="De Canck E."/>
        </authorList>
    </citation>
    <scope>NUCLEOTIDE SEQUENCE [LARGE SCALE GENOMIC DNA]</scope>
    <source>
        <strain evidence="2 3">LMG 24238</strain>
    </source>
</reference>
<dbReference type="EMBL" id="CADIKC010000004">
    <property type="protein sequence ID" value="CAB3696586.1"/>
    <property type="molecule type" value="Genomic_DNA"/>
</dbReference>
<keyword evidence="3" id="KW-1185">Reference proteome</keyword>
<protein>
    <submittedName>
        <fullName evidence="2">Uncharacterized protein</fullName>
    </submittedName>
</protein>
<dbReference type="GeneID" id="97042021"/>
<gene>
    <name evidence="2" type="ORF">LMG24238_03401</name>
</gene>
<evidence type="ECO:0000256" key="1">
    <source>
        <dbReference type="SAM" id="MobiDB-lite"/>
    </source>
</evidence>
<dbReference type="AlphaFoldDB" id="A0A6J5B9G2"/>
<proteinExistence type="predicted"/>
<accession>A0A6J5B9G2</accession>
<dbReference type="RefSeq" id="WP_175051466.1">
    <property type="nucleotide sequence ID" value="NZ_CADIKC010000004.1"/>
</dbReference>
<evidence type="ECO:0000313" key="2">
    <source>
        <dbReference type="EMBL" id="CAB3696586.1"/>
    </source>
</evidence>
<feature type="region of interest" description="Disordered" evidence="1">
    <location>
        <begin position="1"/>
        <end position="23"/>
    </location>
</feature>
<sequence>MSFPQFPQAPSAPKPGALASERHATMHALTGDGCNGCGGYDLQGRK</sequence>
<dbReference type="Proteomes" id="UP000494255">
    <property type="component" value="Unassembled WGS sequence"/>
</dbReference>
<organism evidence="2 3">
    <name type="scientific">Paraburkholderia sediminicola</name>
    <dbReference type="NCBI Taxonomy" id="458836"/>
    <lineage>
        <taxon>Bacteria</taxon>
        <taxon>Pseudomonadati</taxon>
        <taxon>Pseudomonadota</taxon>
        <taxon>Betaproteobacteria</taxon>
        <taxon>Burkholderiales</taxon>
        <taxon>Burkholderiaceae</taxon>
        <taxon>Paraburkholderia</taxon>
    </lineage>
</organism>